<organism evidence="2 3">
    <name type="scientific">Bradyrhizobium brasilense</name>
    <dbReference type="NCBI Taxonomy" id="1419277"/>
    <lineage>
        <taxon>Bacteria</taxon>
        <taxon>Pseudomonadati</taxon>
        <taxon>Pseudomonadota</taxon>
        <taxon>Alphaproteobacteria</taxon>
        <taxon>Hyphomicrobiales</taxon>
        <taxon>Nitrobacteraceae</taxon>
        <taxon>Bradyrhizobium</taxon>
    </lineage>
</organism>
<evidence type="ECO:0000256" key="1">
    <source>
        <dbReference type="SAM" id="SignalP"/>
    </source>
</evidence>
<evidence type="ECO:0000313" key="2">
    <source>
        <dbReference type="EMBL" id="WFU61291.1"/>
    </source>
</evidence>
<gene>
    <name evidence="2" type="ORF">QA636_27750</name>
</gene>
<protein>
    <submittedName>
        <fullName evidence="2">Transporter</fullName>
    </submittedName>
</protein>
<dbReference type="Proteomes" id="UP001221546">
    <property type="component" value="Chromosome"/>
</dbReference>
<feature type="signal peptide" evidence="1">
    <location>
        <begin position="1"/>
        <end position="36"/>
    </location>
</feature>
<reference evidence="2 3" key="1">
    <citation type="submission" date="2023-04" db="EMBL/GenBank/DDBJ databases">
        <title>Australian commercial rhizobial inoculants.</title>
        <authorList>
            <person name="Kohlmeier M.G."/>
            <person name="O'Hara G.W."/>
            <person name="Colombi E."/>
            <person name="Ramsay J.P."/>
            <person name="Terpolilli J."/>
        </authorList>
    </citation>
    <scope>NUCLEOTIDE SEQUENCE [LARGE SCALE GENOMIC DNA]</scope>
    <source>
        <strain evidence="2 3">CB627</strain>
    </source>
</reference>
<feature type="chain" id="PRO_5046644539" evidence="1">
    <location>
        <begin position="37"/>
        <end position="343"/>
    </location>
</feature>
<name>A0ABY8J9Y2_9BRAD</name>
<keyword evidence="3" id="KW-1185">Reference proteome</keyword>
<proteinExistence type="predicted"/>
<dbReference type="Pfam" id="PF13557">
    <property type="entry name" value="Phenol_MetA_deg"/>
    <property type="match status" value="1"/>
</dbReference>
<dbReference type="InterPro" id="IPR025737">
    <property type="entry name" value="FApF"/>
</dbReference>
<sequence length="343" mass="35984">MSRHKETAKMLPHLKTIGAGGLCALTLLLAPHSACADEGGISFWLPGNFGSLAAVPGTPGWSWATVYYHTEVSSAAGARFPRGGRLDVGVGGQGDLAFFGPTYTFAVPGLGAVGSVSVLGIGGRNNASVAASLTGPLGNTINLSRSEALADIGDVIPQVTLKWNKGVNNIMIYGMGDIPVGAYDPKRLANLGIGHGAMDFGGGYTYFNPQTGNELSGVVGFTYNFKNPDTQYQSGVDFHFDWGASHFVTPNVQLGLVGYVMQQISDDTGPGATLGGFRSRIAGVGPQVGFMFPVGDMQGYLNIKGYKEFAAENRPEGWNTWVTFAISPAPPEPGTAKPIVRKY</sequence>
<dbReference type="EMBL" id="CP121646">
    <property type="protein sequence ID" value="WFU61291.1"/>
    <property type="molecule type" value="Genomic_DNA"/>
</dbReference>
<keyword evidence="1" id="KW-0732">Signal</keyword>
<evidence type="ECO:0000313" key="3">
    <source>
        <dbReference type="Proteomes" id="UP001221546"/>
    </source>
</evidence>
<accession>A0ABY8J9Y2</accession>